<evidence type="ECO:0000256" key="3">
    <source>
        <dbReference type="ARBA" id="ARBA00022630"/>
    </source>
</evidence>
<dbReference type="EC" id="3.13.1.4" evidence="8"/>
<evidence type="ECO:0000259" key="13">
    <source>
        <dbReference type="Pfam" id="PF00441"/>
    </source>
</evidence>
<dbReference type="EMBL" id="BMHV01000011">
    <property type="protein sequence ID" value="GGF63971.1"/>
    <property type="molecule type" value="Genomic_DNA"/>
</dbReference>
<evidence type="ECO:0000256" key="6">
    <source>
        <dbReference type="ARBA" id="ARBA00052938"/>
    </source>
</evidence>
<dbReference type="Proteomes" id="UP000632498">
    <property type="component" value="Unassembled WGS sequence"/>
</dbReference>
<comment type="caution">
    <text evidence="16">The sequence shown here is derived from an EMBL/GenBank/DDBJ whole genome shotgun (WGS) entry which is preliminary data.</text>
</comment>
<dbReference type="Gene3D" id="2.40.110.10">
    <property type="entry name" value="Butyryl-CoA Dehydrogenase, subunit A, domain 2"/>
    <property type="match status" value="1"/>
</dbReference>
<dbReference type="GO" id="GO:0050660">
    <property type="term" value="F:flavin adenine dinucleotide binding"/>
    <property type="evidence" value="ECO:0007669"/>
    <property type="project" value="InterPro"/>
</dbReference>
<organism evidence="16 17">
    <name type="scientific">Terasakiella brassicae</name>
    <dbReference type="NCBI Taxonomy" id="1634917"/>
    <lineage>
        <taxon>Bacteria</taxon>
        <taxon>Pseudomonadati</taxon>
        <taxon>Pseudomonadota</taxon>
        <taxon>Alphaproteobacteria</taxon>
        <taxon>Rhodospirillales</taxon>
        <taxon>Terasakiellaceae</taxon>
        <taxon>Terasakiella</taxon>
    </lineage>
</organism>
<gene>
    <name evidence="16" type="ORF">GCM10011332_17510</name>
</gene>
<dbReference type="InterPro" id="IPR013786">
    <property type="entry name" value="AcylCoA_DH/ox_N"/>
</dbReference>
<dbReference type="EC" id="1.3.8.11" evidence="7"/>
<sequence>MILNEEQTLIRDMVRNFAQDRIAPNAREWEANEAFPPEIFAEMAELGLMGMVAPAEIGGSEIGYVGLALALEEIAAGDGALSTVLSVHNSVGYGPILKFGNNEQKEKFLAPMVAGEKLGCFALTEPHTGSDASALKCRAKRDGDHYVLNGTKQFITSGKIGDTLIAFAVTDPDKGGKGISAFIVPTDTPGYIVSSLEHKMGQKASDTAQIVFEDMRIPAENLLGEEGMGYKIALSNLESGRIGIASQCVGMARAALDAAVEYAKERVAFGKPICEHQAIAFKLADMATQVHAARQMVLHAASLKDADQPCLKEASMAKVFASEMAERVCSDAIQVFGGYGYSSEFPVEKYYRDVRICQIYEGTSEVQKIVISRAVING</sequence>
<evidence type="ECO:0000259" key="14">
    <source>
        <dbReference type="Pfam" id="PF02770"/>
    </source>
</evidence>
<keyword evidence="4 12" id="KW-0274">FAD</keyword>
<reference evidence="16" key="1">
    <citation type="journal article" date="2014" name="Int. J. Syst. Evol. Microbiol.">
        <title>Complete genome sequence of Corynebacterium casei LMG S-19264T (=DSM 44701T), isolated from a smear-ripened cheese.</title>
        <authorList>
            <consortium name="US DOE Joint Genome Institute (JGI-PGF)"/>
            <person name="Walter F."/>
            <person name="Albersmeier A."/>
            <person name="Kalinowski J."/>
            <person name="Ruckert C."/>
        </authorList>
    </citation>
    <scope>NUCLEOTIDE SEQUENCE</scope>
    <source>
        <strain evidence="16">CGMCC 1.15254</strain>
    </source>
</reference>
<dbReference type="Gene3D" id="1.10.540.10">
    <property type="entry name" value="Acyl-CoA dehydrogenase/oxidase, N-terminal domain"/>
    <property type="match status" value="1"/>
</dbReference>
<dbReference type="InterPro" id="IPR009075">
    <property type="entry name" value="AcylCo_DH/oxidase_C"/>
</dbReference>
<feature type="domain" description="Acyl-CoA dehydrogenase/oxidase N-terminal" evidence="15">
    <location>
        <begin position="4"/>
        <end position="116"/>
    </location>
</feature>
<dbReference type="InterPro" id="IPR037069">
    <property type="entry name" value="AcylCoA_DH/ox_N_sf"/>
</dbReference>
<dbReference type="SUPFAM" id="SSF56645">
    <property type="entry name" value="Acyl-CoA dehydrogenase NM domain-like"/>
    <property type="match status" value="1"/>
</dbReference>
<evidence type="ECO:0000313" key="16">
    <source>
        <dbReference type="EMBL" id="GGF63971.1"/>
    </source>
</evidence>
<evidence type="ECO:0000256" key="10">
    <source>
        <dbReference type="ARBA" id="ARBA00068311"/>
    </source>
</evidence>
<dbReference type="Gene3D" id="1.20.140.10">
    <property type="entry name" value="Butyryl-CoA Dehydrogenase, subunit A, domain 3"/>
    <property type="match status" value="1"/>
</dbReference>
<dbReference type="GO" id="GO:0003995">
    <property type="term" value="F:acyl-CoA dehydrogenase activity"/>
    <property type="evidence" value="ECO:0007669"/>
    <property type="project" value="InterPro"/>
</dbReference>
<dbReference type="SUPFAM" id="SSF47203">
    <property type="entry name" value="Acyl-CoA dehydrogenase C-terminal domain-like"/>
    <property type="match status" value="1"/>
</dbReference>
<dbReference type="InterPro" id="IPR006089">
    <property type="entry name" value="Acyl-CoA_DH_CS"/>
</dbReference>
<dbReference type="FunFam" id="1.10.540.10:FF:000002">
    <property type="entry name" value="Acyl-CoA dehydrogenase FadE19"/>
    <property type="match status" value="1"/>
</dbReference>
<dbReference type="PANTHER" id="PTHR43884">
    <property type="entry name" value="ACYL-COA DEHYDROGENASE"/>
    <property type="match status" value="1"/>
</dbReference>
<dbReference type="FunFam" id="2.40.110.10:FF:000009">
    <property type="entry name" value="Acyl-CoA dehydrogenase"/>
    <property type="match status" value="1"/>
</dbReference>
<evidence type="ECO:0000313" key="17">
    <source>
        <dbReference type="Proteomes" id="UP000632498"/>
    </source>
</evidence>
<evidence type="ECO:0000256" key="2">
    <source>
        <dbReference type="ARBA" id="ARBA00009347"/>
    </source>
</evidence>
<dbReference type="AlphaFoldDB" id="A0A917FC56"/>
<dbReference type="Pfam" id="PF00441">
    <property type="entry name" value="Acyl-CoA_dh_1"/>
    <property type="match status" value="1"/>
</dbReference>
<comment type="similarity">
    <text evidence="2 12">Belongs to the acyl-CoA dehydrogenase family.</text>
</comment>
<dbReference type="RefSeq" id="WP_188663940.1">
    <property type="nucleotide sequence ID" value="NZ_BMHV01000011.1"/>
</dbReference>
<dbReference type="PROSITE" id="PS00073">
    <property type="entry name" value="ACYL_COA_DH_2"/>
    <property type="match status" value="1"/>
</dbReference>
<evidence type="ECO:0000256" key="5">
    <source>
        <dbReference type="ARBA" id="ARBA00023002"/>
    </source>
</evidence>
<evidence type="ECO:0000259" key="15">
    <source>
        <dbReference type="Pfam" id="PF02771"/>
    </source>
</evidence>
<dbReference type="Pfam" id="PF02770">
    <property type="entry name" value="Acyl-CoA_dh_M"/>
    <property type="match status" value="1"/>
</dbReference>
<proteinExistence type="inferred from homology"/>
<reference evidence="16" key="2">
    <citation type="submission" date="2020-09" db="EMBL/GenBank/DDBJ databases">
        <authorList>
            <person name="Sun Q."/>
            <person name="Zhou Y."/>
        </authorList>
    </citation>
    <scope>NUCLEOTIDE SEQUENCE</scope>
    <source>
        <strain evidence="16">CGMCC 1.15254</strain>
    </source>
</reference>
<keyword evidence="5 12" id="KW-0560">Oxidoreductase</keyword>
<dbReference type="InterPro" id="IPR046373">
    <property type="entry name" value="Acyl-CoA_Oxase/DH_mid-dom_sf"/>
</dbReference>
<feature type="domain" description="Acyl-CoA oxidase/dehydrogenase middle" evidence="14">
    <location>
        <begin position="120"/>
        <end position="215"/>
    </location>
</feature>
<feature type="domain" description="Acyl-CoA dehydrogenase/oxidase C-terminal" evidence="13">
    <location>
        <begin position="227"/>
        <end position="375"/>
    </location>
</feature>
<comment type="catalytic activity">
    <reaction evidence="6">
        <text>3-sulfinopropanoyl-CoA + H2O = propanoyl-CoA + sulfite + H(+)</text>
        <dbReference type="Rhea" id="RHEA:41624"/>
        <dbReference type="ChEBI" id="CHEBI:15377"/>
        <dbReference type="ChEBI" id="CHEBI:15378"/>
        <dbReference type="ChEBI" id="CHEBI:17359"/>
        <dbReference type="ChEBI" id="CHEBI:57392"/>
        <dbReference type="ChEBI" id="CHEBI:78349"/>
        <dbReference type="EC" id="3.13.1.4"/>
    </reaction>
    <physiologicalReaction direction="left-to-right" evidence="6">
        <dbReference type="Rhea" id="RHEA:41625"/>
    </physiologicalReaction>
</comment>
<dbReference type="InterPro" id="IPR036250">
    <property type="entry name" value="AcylCo_DH-like_C"/>
</dbReference>
<dbReference type="FunFam" id="1.20.140.10:FF:000004">
    <property type="entry name" value="Acyl-CoA dehydrogenase FadE25"/>
    <property type="match status" value="1"/>
</dbReference>
<protein>
    <recommendedName>
        <fullName evidence="10">3-sulfinopropanoyl-CoA desulfinase</fullName>
        <ecNumber evidence="7">1.3.8.11</ecNumber>
        <ecNumber evidence="8">3.13.1.4</ecNumber>
    </recommendedName>
    <alternativeName>
        <fullName evidence="11">3-sulfinopropionyl coenzyme A desulfinase</fullName>
    </alternativeName>
    <alternativeName>
        <fullName evidence="9">Cyclohexane-1-carbonyl-CoA dehydrogenase</fullName>
    </alternativeName>
</protein>
<dbReference type="InterPro" id="IPR009100">
    <property type="entry name" value="AcylCoA_DH/oxidase_NM_dom_sf"/>
</dbReference>
<evidence type="ECO:0000256" key="9">
    <source>
        <dbReference type="ARBA" id="ARBA00067292"/>
    </source>
</evidence>
<dbReference type="PANTHER" id="PTHR43884:SF12">
    <property type="entry name" value="ISOVALERYL-COA DEHYDROGENASE, MITOCHONDRIAL-RELATED"/>
    <property type="match status" value="1"/>
</dbReference>
<keyword evidence="17" id="KW-1185">Reference proteome</keyword>
<evidence type="ECO:0000256" key="12">
    <source>
        <dbReference type="RuleBase" id="RU362125"/>
    </source>
</evidence>
<evidence type="ECO:0000256" key="4">
    <source>
        <dbReference type="ARBA" id="ARBA00022827"/>
    </source>
</evidence>
<dbReference type="PIRSF" id="PIRSF016578">
    <property type="entry name" value="HsaA"/>
    <property type="match status" value="1"/>
</dbReference>
<evidence type="ECO:0000256" key="7">
    <source>
        <dbReference type="ARBA" id="ARBA00066361"/>
    </source>
</evidence>
<dbReference type="InterPro" id="IPR006091">
    <property type="entry name" value="Acyl-CoA_Oxase/DH_mid-dom"/>
</dbReference>
<accession>A0A917FC56</accession>
<comment type="cofactor">
    <cofactor evidence="1 12">
        <name>FAD</name>
        <dbReference type="ChEBI" id="CHEBI:57692"/>
    </cofactor>
</comment>
<dbReference type="CDD" id="cd01158">
    <property type="entry name" value="SCAD_SBCAD"/>
    <property type="match status" value="1"/>
</dbReference>
<evidence type="ECO:0000256" key="8">
    <source>
        <dbReference type="ARBA" id="ARBA00066461"/>
    </source>
</evidence>
<dbReference type="Pfam" id="PF02771">
    <property type="entry name" value="Acyl-CoA_dh_N"/>
    <property type="match status" value="1"/>
</dbReference>
<evidence type="ECO:0000256" key="11">
    <source>
        <dbReference type="ARBA" id="ARBA00075603"/>
    </source>
</evidence>
<name>A0A917FC56_9PROT</name>
<evidence type="ECO:0000256" key="1">
    <source>
        <dbReference type="ARBA" id="ARBA00001974"/>
    </source>
</evidence>
<keyword evidence="3 12" id="KW-0285">Flavoprotein</keyword>